<protein>
    <submittedName>
        <fullName evidence="1">Uncharacterized protein</fullName>
    </submittedName>
</protein>
<keyword evidence="2" id="KW-1185">Reference proteome</keyword>
<organism evidence="1 2">
    <name type="scientific">Prorocentrum cordatum</name>
    <dbReference type="NCBI Taxonomy" id="2364126"/>
    <lineage>
        <taxon>Eukaryota</taxon>
        <taxon>Sar</taxon>
        <taxon>Alveolata</taxon>
        <taxon>Dinophyceae</taxon>
        <taxon>Prorocentrales</taxon>
        <taxon>Prorocentraceae</taxon>
        <taxon>Prorocentrum</taxon>
    </lineage>
</organism>
<reference evidence="1" key="1">
    <citation type="submission" date="2023-10" db="EMBL/GenBank/DDBJ databases">
        <authorList>
            <person name="Chen Y."/>
            <person name="Shah S."/>
            <person name="Dougan E. K."/>
            <person name="Thang M."/>
            <person name="Chan C."/>
        </authorList>
    </citation>
    <scope>NUCLEOTIDE SEQUENCE [LARGE SCALE GENOMIC DNA]</scope>
</reference>
<proteinExistence type="predicted"/>
<name>A0ABN9WLH1_9DINO</name>
<evidence type="ECO:0000313" key="1">
    <source>
        <dbReference type="EMBL" id="CAK0887426.1"/>
    </source>
</evidence>
<dbReference type="Proteomes" id="UP001189429">
    <property type="component" value="Unassembled WGS sequence"/>
</dbReference>
<accession>A0ABN9WLH1</accession>
<comment type="caution">
    <text evidence="1">The sequence shown here is derived from an EMBL/GenBank/DDBJ whole genome shotgun (WGS) entry which is preliminary data.</text>
</comment>
<dbReference type="EMBL" id="CAUYUJ010018939">
    <property type="protein sequence ID" value="CAK0887426.1"/>
    <property type="molecule type" value="Genomic_DNA"/>
</dbReference>
<evidence type="ECO:0000313" key="2">
    <source>
        <dbReference type="Proteomes" id="UP001189429"/>
    </source>
</evidence>
<sequence length="100" mass="9872">MAVAVSPAPRVPFSPAPRSFAALPGAQSGGAGLLGCAAAGVAQAPADIWYGSRVGIVSCREQRYVAAFPRGAGQAGAGDGFRPWKCLGSTPSAGTTPRTG</sequence>
<gene>
    <name evidence="1" type="ORF">PCOR1329_LOCUS68485</name>
</gene>